<dbReference type="STRING" id="1265313.HRUBRA_01737"/>
<dbReference type="Proteomes" id="UP000029640">
    <property type="component" value="Unassembled WGS sequence"/>
</dbReference>
<sequence length="108" mass="11834">MYKLCFYVPATHLEVVKEAVFATGAGRIGDYDSCCWQVAGQGQFRPLAGSQPFIGSHGAIEQVEEYRVELVCADQVVRAAVAALYEAHPYEEPAWDLVALANDDLDVL</sequence>
<evidence type="ECO:0000313" key="1">
    <source>
        <dbReference type="EMBL" id="KGE03646.1"/>
    </source>
</evidence>
<dbReference type="InterPro" id="IPR036069">
    <property type="entry name" value="DUF34/NIF3_sf"/>
</dbReference>
<protein>
    <recommendedName>
        <fullName evidence="3">Bsu YqfO NIF3/CutA domain protein</fullName>
    </recommendedName>
</protein>
<dbReference type="SUPFAM" id="SSF102705">
    <property type="entry name" value="NIF3 (NGG1p interacting factor 3)-like"/>
    <property type="match status" value="1"/>
</dbReference>
<comment type="caution">
    <text evidence="1">The sequence shown here is derived from an EMBL/GenBank/DDBJ whole genome shotgun (WGS) entry which is preliminary data.</text>
</comment>
<evidence type="ECO:0008006" key="3">
    <source>
        <dbReference type="Google" id="ProtNLM"/>
    </source>
</evidence>
<dbReference type="eggNOG" id="COG3323">
    <property type="taxonomic scope" value="Bacteria"/>
</dbReference>
<dbReference type="HOGENOM" id="CLU_120084_3_0_6"/>
<dbReference type="AlphaFoldDB" id="A0A095XVF8"/>
<reference evidence="1 2" key="1">
    <citation type="journal article" date="2014" name="Genome Announc.">
        <title>Genome Sequence of Gammaproteobacterial Pseudohaliea rubra Type Strain DSM 19751, Isolated from Coastal Seawater of the Mediterranean Sea.</title>
        <authorList>
            <person name="Spring S."/>
            <person name="Fiebig A."/>
            <person name="Riedel T."/>
            <person name="Goker M."/>
            <person name="Klenk H.P."/>
        </authorList>
    </citation>
    <scope>NUCLEOTIDE SEQUENCE [LARGE SCALE GENOMIC DNA]</scope>
    <source>
        <strain evidence="1 2">DSM 19751</strain>
    </source>
</reference>
<dbReference type="RefSeq" id="WP_035516208.1">
    <property type="nucleotide sequence ID" value="NZ_KN234762.1"/>
</dbReference>
<dbReference type="PANTHER" id="PTHR41774">
    <property type="match status" value="1"/>
</dbReference>
<dbReference type="FunFam" id="3.30.70.120:FF:000006">
    <property type="entry name" value="GTP cyclohydrolase 1 type 2 homolog"/>
    <property type="match status" value="1"/>
</dbReference>
<dbReference type="EMBL" id="AUVB01000053">
    <property type="protein sequence ID" value="KGE03646.1"/>
    <property type="molecule type" value="Genomic_DNA"/>
</dbReference>
<evidence type="ECO:0000313" key="2">
    <source>
        <dbReference type="Proteomes" id="UP000029640"/>
    </source>
</evidence>
<dbReference type="OrthoDB" id="9795763at2"/>
<keyword evidence="2" id="KW-1185">Reference proteome</keyword>
<dbReference type="PANTHER" id="PTHR41774:SF1">
    <property type="entry name" value="NGG1P INTERACTING FACTOR NIF3"/>
    <property type="match status" value="1"/>
</dbReference>
<dbReference type="InterPro" id="IPR015867">
    <property type="entry name" value="N-reg_PII/ATP_PRibTrfase_C"/>
</dbReference>
<organism evidence="1 2">
    <name type="scientific">Pseudohaliea rubra DSM 19751</name>
    <dbReference type="NCBI Taxonomy" id="1265313"/>
    <lineage>
        <taxon>Bacteria</taxon>
        <taxon>Pseudomonadati</taxon>
        <taxon>Pseudomonadota</taxon>
        <taxon>Gammaproteobacteria</taxon>
        <taxon>Cellvibrionales</taxon>
        <taxon>Halieaceae</taxon>
        <taxon>Pseudohaliea</taxon>
    </lineage>
</organism>
<proteinExistence type="predicted"/>
<dbReference type="PATRIC" id="fig|1265313.6.peg.1717"/>
<name>A0A095XVF8_9GAMM</name>
<gene>
    <name evidence="1" type="ORF">HRUBRA_01737</name>
</gene>
<accession>A0A095XVF8</accession>
<dbReference type="Gene3D" id="3.30.70.120">
    <property type="match status" value="1"/>
</dbReference>